<dbReference type="GO" id="GO:0030163">
    <property type="term" value="P:protein catabolic process"/>
    <property type="evidence" value="ECO:0007669"/>
    <property type="project" value="UniProtKB-UniRule"/>
</dbReference>
<dbReference type="RefSeq" id="WP_167702865.1">
    <property type="nucleotide sequence ID" value="NZ_CP118168.1"/>
</dbReference>
<dbReference type="InterPro" id="IPR042203">
    <property type="entry name" value="Leu/Phe-tRNA_Trfase_C"/>
</dbReference>
<evidence type="ECO:0000256" key="4">
    <source>
        <dbReference type="HAMAP-Rule" id="MF_00688"/>
    </source>
</evidence>
<evidence type="ECO:0000256" key="2">
    <source>
        <dbReference type="ARBA" id="ARBA00022679"/>
    </source>
</evidence>
<keyword evidence="6" id="KW-1185">Reference proteome</keyword>
<dbReference type="GO" id="GO:0005737">
    <property type="term" value="C:cytoplasm"/>
    <property type="evidence" value="ECO:0007669"/>
    <property type="project" value="UniProtKB-SubCell"/>
</dbReference>
<dbReference type="PANTHER" id="PTHR30098">
    <property type="entry name" value="LEUCYL/PHENYLALANYL-TRNA--PROTEIN TRANSFERASE"/>
    <property type="match status" value="1"/>
</dbReference>
<dbReference type="InterPro" id="IPR016181">
    <property type="entry name" value="Acyl_CoA_acyltransferase"/>
</dbReference>
<comment type="subcellular location">
    <subcellularLocation>
        <location evidence="4">Cytoplasm</location>
    </subcellularLocation>
</comment>
<evidence type="ECO:0000256" key="3">
    <source>
        <dbReference type="ARBA" id="ARBA00023315"/>
    </source>
</evidence>
<dbReference type="SUPFAM" id="SSF55729">
    <property type="entry name" value="Acyl-CoA N-acyltransferases (Nat)"/>
    <property type="match status" value="1"/>
</dbReference>
<comment type="catalytic activity">
    <reaction evidence="4">
        <text>L-phenylalanyl-tRNA(Phe) + an N-terminal L-alpha-aminoacyl-[protein] = an N-terminal L-phenylalanyl-L-alpha-aminoacyl-[protein] + tRNA(Phe)</text>
        <dbReference type="Rhea" id="RHEA:43632"/>
        <dbReference type="Rhea" id="RHEA-COMP:9668"/>
        <dbReference type="Rhea" id="RHEA-COMP:9699"/>
        <dbReference type="Rhea" id="RHEA-COMP:10636"/>
        <dbReference type="Rhea" id="RHEA-COMP:10637"/>
        <dbReference type="ChEBI" id="CHEBI:78442"/>
        <dbReference type="ChEBI" id="CHEBI:78531"/>
        <dbReference type="ChEBI" id="CHEBI:78597"/>
        <dbReference type="ChEBI" id="CHEBI:83561"/>
        <dbReference type="EC" id="2.3.2.6"/>
    </reaction>
</comment>
<dbReference type="Gene3D" id="3.40.630.70">
    <property type="entry name" value="Leucyl/phenylalanyl-tRNA-protein transferase, C-terminal domain"/>
    <property type="match status" value="1"/>
</dbReference>
<gene>
    <name evidence="4" type="primary">aat</name>
    <name evidence="5" type="ORF">HCT46_00440</name>
</gene>
<dbReference type="Gene3D" id="3.30.70.3550">
    <property type="entry name" value="Leucyl/phenylalanyl-tRNA-protein transferase, N-terminal domain"/>
    <property type="match status" value="1"/>
</dbReference>
<dbReference type="HAMAP" id="MF_00688">
    <property type="entry name" value="Leu_Phe_trans"/>
    <property type="match status" value="1"/>
</dbReference>
<dbReference type="InterPro" id="IPR004616">
    <property type="entry name" value="Leu/Phe-tRNA_Trfase"/>
</dbReference>
<dbReference type="Proteomes" id="UP000752013">
    <property type="component" value="Unassembled WGS sequence"/>
</dbReference>
<protein>
    <recommendedName>
        <fullName evidence="4">Leucyl/phenylalanyl-tRNA--protein transferase</fullName>
        <ecNumber evidence="4">2.3.2.6</ecNumber>
    </recommendedName>
    <alternativeName>
        <fullName evidence="4">L/F-transferase</fullName>
    </alternativeName>
    <alternativeName>
        <fullName evidence="4">Leucyltransferase</fullName>
    </alternativeName>
    <alternativeName>
        <fullName evidence="4">Phenyalanyltransferase</fullName>
    </alternativeName>
</protein>
<comment type="catalytic activity">
    <reaction evidence="4">
        <text>N-terminal L-arginyl-[protein] + L-leucyl-tRNA(Leu) = N-terminal L-leucyl-L-arginyl-[protein] + tRNA(Leu) + H(+)</text>
        <dbReference type="Rhea" id="RHEA:50416"/>
        <dbReference type="Rhea" id="RHEA-COMP:9613"/>
        <dbReference type="Rhea" id="RHEA-COMP:9622"/>
        <dbReference type="Rhea" id="RHEA-COMP:12672"/>
        <dbReference type="Rhea" id="RHEA-COMP:12673"/>
        <dbReference type="ChEBI" id="CHEBI:15378"/>
        <dbReference type="ChEBI" id="CHEBI:64719"/>
        <dbReference type="ChEBI" id="CHEBI:78442"/>
        <dbReference type="ChEBI" id="CHEBI:78494"/>
        <dbReference type="ChEBI" id="CHEBI:133044"/>
        <dbReference type="EC" id="2.3.2.6"/>
    </reaction>
</comment>
<keyword evidence="3 4" id="KW-0012">Acyltransferase</keyword>
<comment type="similarity">
    <text evidence="4">Belongs to the L/F-transferase family.</text>
</comment>
<dbReference type="GO" id="GO:0008914">
    <property type="term" value="F:leucyl-tRNA--protein transferase activity"/>
    <property type="evidence" value="ECO:0007669"/>
    <property type="project" value="UniProtKB-UniRule"/>
</dbReference>
<accession>A0A968KSF3</accession>
<keyword evidence="1 4" id="KW-0963">Cytoplasm</keyword>
<dbReference type="InterPro" id="IPR042221">
    <property type="entry name" value="Leu/Phe-tRNA_Trfase_N"/>
</dbReference>
<comment type="function">
    <text evidence="4">Functions in the N-end rule pathway of protein degradation where it conjugates Leu, Phe and, less efficiently, Met from aminoacyl-tRNAs to the N-termini of proteins containing an N-terminal arginine or lysine.</text>
</comment>
<reference evidence="5" key="1">
    <citation type="submission" date="2020-03" db="EMBL/GenBank/DDBJ databases">
        <title>Spirochaetal bacteria isolated from arthropods constitute a novel genus Entomospira genus novum within the order Spirochaetales.</title>
        <authorList>
            <person name="Grana-Miraglia L."/>
            <person name="Sikutova S."/>
            <person name="Fingerle V."/>
            <person name="Sing A."/>
            <person name="Castillo-Ramirez S."/>
            <person name="Margos G."/>
            <person name="Rudolf I."/>
        </authorList>
    </citation>
    <scope>NUCLEOTIDE SEQUENCE</scope>
    <source>
        <strain evidence="5">BR208</strain>
    </source>
</reference>
<evidence type="ECO:0000256" key="1">
    <source>
        <dbReference type="ARBA" id="ARBA00022490"/>
    </source>
</evidence>
<name>A0A968KSF3_9SPIO</name>
<dbReference type="EMBL" id="JAATLK010000001">
    <property type="protein sequence ID" value="NIZ46396.1"/>
    <property type="molecule type" value="Genomic_DNA"/>
</dbReference>
<dbReference type="NCBIfam" id="TIGR00667">
    <property type="entry name" value="aat"/>
    <property type="match status" value="1"/>
</dbReference>
<comment type="caution">
    <text evidence="5">The sequence shown here is derived from an EMBL/GenBank/DDBJ whole genome shotgun (WGS) entry which is preliminary data.</text>
</comment>
<dbReference type="Pfam" id="PF03588">
    <property type="entry name" value="Leu_Phe_trans"/>
    <property type="match status" value="1"/>
</dbReference>
<proteinExistence type="inferred from homology"/>
<evidence type="ECO:0000313" key="6">
    <source>
        <dbReference type="Proteomes" id="UP000752013"/>
    </source>
</evidence>
<dbReference type="EC" id="2.3.2.6" evidence="4"/>
<dbReference type="PANTHER" id="PTHR30098:SF2">
    <property type="entry name" value="LEUCYL_PHENYLALANYL-TRNA--PROTEIN TRANSFERASE"/>
    <property type="match status" value="1"/>
</dbReference>
<organism evidence="5 6">
    <name type="scientific">Entomospira nematocerorum</name>
    <dbReference type="NCBI Taxonomy" id="2719987"/>
    <lineage>
        <taxon>Bacteria</taxon>
        <taxon>Pseudomonadati</taxon>
        <taxon>Spirochaetota</taxon>
        <taxon>Spirochaetia</taxon>
        <taxon>Spirochaetales</taxon>
        <taxon>Spirochaetaceae</taxon>
        <taxon>Entomospira</taxon>
    </lineage>
</organism>
<comment type="catalytic activity">
    <reaction evidence="4">
        <text>N-terminal L-lysyl-[protein] + L-leucyl-tRNA(Leu) = N-terminal L-leucyl-L-lysyl-[protein] + tRNA(Leu) + H(+)</text>
        <dbReference type="Rhea" id="RHEA:12340"/>
        <dbReference type="Rhea" id="RHEA-COMP:9613"/>
        <dbReference type="Rhea" id="RHEA-COMP:9622"/>
        <dbReference type="Rhea" id="RHEA-COMP:12670"/>
        <dbReference type="Rhea" id="RHEA-COMP:12671"/>
        <dbReference type="ChEBI" id="CHEBI:15378"/>
        <dbReference type="ChEBI" id="CHEBI:65249"/>
        <dbReference type="ChEBI" id="CHEBI:78442"/>
        <dbReference type="ChEBI" id="CHEBI:78494"/>
        <dbReference type="ChEBI" id="CHEBI:133043"/>
        <dbReference type="EC" id="2.3.2.6"/>
    </reaction>
</comment>
<sequence>MKLKTLSTSVLDPHFTRDIQYHYLFPREYNPHFVVAQGGDFTAGLMLSAYEQGVFPWGRDPTTNNLLWCYTYPRCVLSPESLYINKTTQKLIKKKPYRIVLNDNFSTIIGLCASNTRKHQANQTWIDPSFITAYSQLYHLGYAHSVAVYDNDSLVGGLYGILLGSIFFGESMFSRQANASKLALFHLVPFLKEAVDLQFIDCQQTTSHFLQWGAKELSSEEFDNALAMYTNRNHPKVTWRDIILCE</sequence>
<evidence type="ECO:0000313" key="5">
    <source>
        <dbReference type="EMBL" id="NIZ46396.1"/>
    </source>
</evidence>
<dbReference type="AlphaFoldDB" id="A0A968KSF3"/>
<keyword evidence="2 4" id="KW-0808">Transferase</keyword>